<name>A0ABR6YDM2_9BURK</name>
<accession>A0ABR6YDM2</accession>
<proteinExistence type="predicted"/>
<organism evidence="2 3">
    <name type="scientific">Undibacterium flavidum</name>
    <dbReference type="NCBI Taxonomy" id="2762297"/>
    <lineage>
        <taxon>Bacteria</taxon>
        <taxon>Pseudomonadati</taxon>
        <taxon>Pseudomonadota</taxon>
        <taxon>Betaproteobacteria</taxon>
        <taxon>Burkholderiales</taxon>
        <taxon>Oxalobacteraceae</taxon>
        <taxon>Undibacterium</taxon>
    </lineage>
</organism>
<dbReference type="Gene3D" id="2.40.230.20">
    <property type="entry name" value="Nucleoside-specific channel-forming protein, Tsx-like"/>
    <property type="match status" value="1"/>
</dbReference>
<dbReference type="RefSeq" id="WP_186942721.1">
    <property type="nucleotide sequence ID" value="NZ_JACOGA010000012.1"/>
</dbReference>
<keyword evidence="3" id="KW-1185">Reference proteome</keyword>
<keyword evidence="2" id="KW-0946">Virion</keyword>
<protein>
    <submittedName>
        <fullName evidence="2">Outer envelope protein</fullName>
    </submittedName>
</protein>
<dbReference type="Proteomes" id="UP000624279">
    <property type="component" value="Unassembled WGS sequence"/>
</dbReference>
<evidence type="ECO:0000313" key="2">
    <source>
        <dbReference type="EMBL" id="MBC3874659.1"/>
    </source>
</evidence>
<comment type="caution">
    <text evidence="2">The sequence shown here is derived from an EMBL/GenBank/DDBJ whole genome shotgun (WGS) entry which is preliminary data.</text>
</comment>
<gene>
    <name evidence="2" type="ORF">H8K55_13800</name>
</gene>
<dbReference type="SUPFAM" id="SSF111364">
    <property type="entry name" value="Tsx-like channel"/>
    <property type="match status" value="1"/>
</dbReference>
<reference evidence="2 3" key="1">
    <citation type="submission" date="2020-08" db="EMBL/GenBank/DDBJ databases">
        <title>Novel species isolated from subtropical streams in China.</title>
        <authorList>
            <person name="Lu H."/>
        </authorList>
    </citation>
    <scope>NUCLEOTIDE SEQUENCE [LARGE SCALE GENOMIC DNA]</scope>
    <source>
        <strain evidence="2 3">LX15W</strain>
    </source>
</reference>
<keyword evidence="1" id="KW-0732">Signal</keyword>
<evidence type="ECO:0000256" key="1">
    <source>
        <dbReference type="SAM" id="SignalP"/>
    </source>
</evidence>
<dbReference type="InterPro" id="IPR036777">
    <property type="entry name" value="Channel_Tsx-like_sf"/>
</dbReference>
<keyword evidence="2" id="KW-0261">Viral envelope protein</keyword>
<dbReference type="EMBL" id="JACOGA010000012">
    <property type="protein sequence ID" value="MBC3874659.1"/>
    <property type="molecule type" value="Genomic_DNA"/>
</dbReference>
<feature type="chain" id="PRO_5046225511" evidence="1">
    <location>
        <begin position="18"/>
        <end position="280"/>
    </location>
</feature>
<feature type="signal peptide" evidence="1">
    <location>
        <begin position="1"/>
        <end position="17"/>
    </location>
</feature>
<sequence length="280" mass="31171">MFAIFMMTCGVTAPVHAADWSDTSLSFRTGQQFREPFNPQAISKNIFGLTHASGYQYGSNFFNVDFLHSDSKDPASLTQSSGAQEAYVVYRHTLDLGKISGKNMQFGAVRGVGITAGFDWNTKNDVGYNSRKRMLVLGPTLMWDVPGFLNTSLVLLQESNAPSGAFPPISNVKSRYHYKTHPMLTMSWGIPFSEHISFEGYANFIASKGVNEVGQQTGAETNIDMQLMWDVSHLIGSKVKTFKLGFEYQCWRNKFGNTAAITHGNGYHAKSPMVRAEYHF</sequence>
<evidence type="ECO:0000313" key="3">
    <source>
        <dbReference type="Proteomes" id="UP000624279"/>
    </source>
</evidence>